<keyword evidence="2" id="KW-0067">ATP-binding</keyword>
<dbReference type="EMBL" id="JAWIIV010000023">
    <property type="protein sequence ID" value="MEC4721943.1"/>
    <property type="molecule type" value="Genomic_DNA"/>
</dbReference>
<comment type="caution">
    <text evidence="9">The sequence shown here is derived from an EMBL/GenBank/DDBJ whole genome shotgun (WGS) entry which is preliminary data.</text>
</comment>
<dbReference type="SUPFAM" id="SSF46689">
    <property type="entry name" value="Homeodomain-like"/>
    <property type="match status" value="1"/>
</dbReference>
<evidence type="ECO:0000259" key="8">
    <source>
        <dbReference type="PROSITE" id="PS50110"/>
    </source>
</evidence>
<dbReference type="InterPro" id="IPR025662">
    <property type="entry name" value="Sigma_54_int_dom_ATP-bd_1"/>
</dbReference>
<accession>A0ABU6JE61</accession>
<dbReference type="InterPro" id="IPR025943">
    <property type="entry name" value="Sigma_54_int_dom_ATP-bd_2"/>
</dbReference>
<dbReference type="SUPFAM" id="SSF52540">
    <property type="entry name" value="P-loop containing nucleoside triphosphate hydrolases"/>
    <property type="match status" value="1"/>
</dbReference>
<dbReference type="Pfam" id="PF25601">
    <property type="entry name" value="AAA_lid_14"/>
    <property type="match status" value="1"/>
</dbReference>
<reference evidence="9 10" key="1">
    <citation type="submission" date="2023-10" db="EMBL/GenBank/DDBJ databases">
        <title>Noviherbaspirillum sp. CPCC 100848 genome assembly.</title>
        <authorList>
            <person name="Li X.Y."/>
            <person name="Fang X.M."/>
        </authorList>
    </citation>
    <scope>NUCLEOTIDE SEQUENCE [LARGE SCALE GENOMIC DNA]</scope>
    <source>
        <strain evidence="9 10">CPCC 100848</strain>
    </source>
</reference>
<keyword evidence="5" id="KW-0804">Transcription</keyword>
<gene>
    <name evidence="9" type="ORF">RY831_22495</name>
</gene>
<dbReference type="InterPro" id="IPR002197">
    <property type="entry name" value="HTH_Fis"/>
</dbReference>
<sequence length="455" mass="51101">MFEGFRILFVEDDPAVRSSVTETLELSGFEVLPCESAEDALQHMSPDFPGIVISDVRLPRMDGFDLLRQVLKTDRAVPVIVVTGHGDVSMAVQAMQEGAYDFIEKPFAMERLVDVARRAMEKRTLTVEVDALRRQLQNKQGIDAVLLGESVLMQSLRRQILNLASTSADVLLMGETGTGKELVARCLHDYSKRKDGNFVAINCGGLPESLFESEIFGHEAGAYTNASKRRIGKLEHANKGTLLLDEIESMPMGLQIKLLRALQERKIERLGSNEQIPVDFRIVAATKADLKELSEQHKFRSDLYYRLNVAVLELPPLRDRREDIPMLFENFVLQSAVRYGRDAPPVQAHYVRQLMANDWPGNVRELRNAADRFVLGLPVNRDLPTQPADAAPLTLAQQMDIVEKSLIEQALRQHQGRPMPVCETLGIAKKTLYDKLHRHGIVIEQFRIANEADGS</sequence>
<feature type="modified residue" description="4-aspartylphosphate" evidence="6">
    <location>
        <position position="55"/>
    </location>
</feature>
<dbReference type="InterPro" id="IPR011006">
    <property type="entry name" value="CheY-like_superfamily"/>
</dbReference>
<proteinExistence type="predicted"/>
<evidence type="ECO:0000313" key="10">
    <source>
        <dbReference type="Proteomes" id="UP001352263"/>
    </source>
</evidence>
<feature type="domain" description="Sigma-54 factor interaction" evidence="7">
    <location>
        <begin position="146"/>
        <end position="375"/>
    </location>
</feature>
<dbReference type="Proteomes" id="UP001352263">
    <property type="component" value="Unassembled WGS sequence"/>
</dbReference>
<keyword evidence="10" id="KW-1185">Reference proteome</keyword>
<evidence type="ECO:0000259" key="7">
    <source>
        <dbReference type="PROSITE" id="PS50045"/>
    </source>
</evidence>
<dbReference type="CDD" id="cd00009">
    <property type="entry name" value="AAA"/>
    <property type="match status" value="1"/>
</dbReference>
<dbReference type="PROSITE" id="PS00675">
    <property type="entry name" value="SIGMA54_INTERACT_1"/>
    <property type="match status" value="1"/>
</dbReference>
<dbReference type="Gene3D" id="1.10.10.60">
    <property type="entry name" value="Homeodomain-like"/>
    <property type="match status" value="1"/>
</dbReference>
<dbReference type="InterPro" id="IPR003593">
    <property type="entry name" value="AAA+_ATPase"/>
</dbReference>
<evidence type="ECO:0000256" key="2">
    <source>
        <dbReference type="ARBA" id="ARBA00022840"/>
    </source>
</evidence>
<evidence type="ECO:0000256" key="1">
    <source>
        <dbReference type="ARBA" id="ARBA00022741"/>
    </source>
</evidence>
<keyword evidence="1" id="KW-0547">Nucleotide-binding</keyword>
<evidence type="ECO:0000256" key="3">
    <source>
        <dbReference type="ARBA" id="ARBA00023015"/>
    </source>
</evidence>
<dbReference type="InterPro" id="IPR058031">
    <property type="entry name" value="AAA_lid_NorR"/>
</dbReference>
<dbReference type="SMART" id="SM00448">
    <property type="entry name" value="REC"/>
    <property type="match status" value="1"/>
</dbReference>
<dbReference type="PANTHER" id="PTHR32071:SF57">
    <property type="entry name" value="C4-DICARBOXYLATE TRANSPORT TRANSCRIPTIONAL REGULATORY PROTEIN DCTD"/>
    <property type="match status" value="1"/>
</dbReference>
<protein>
    <submittedName>
        <fullName evidence="9">Sigma-54 dependent transcriptional regulator</fullName>
    </submittedName>
</protein>
<keyword evidence="4" id="KW-0238">DNA-binding</keyword>
<dbReference type="SMART" id="SM00382">
    <property type="entry name" value="AAA"/>
    <property type="match status" value="1"/>
</dbReference>
<evidence type="ECO:0000256" key="4">
    <source>
        <dbReference type="ARBA" id="ARBA00023125"/>
    </source>
</evidence>
<dbReference type="PROSITE" id="PS00688">
    <property type="entry name" value="SIGMA54_INTERACT_3"/>
    <property type="match status" value="1"/>
</dbReference>
<dbReference type="PROSITE" id="PS50110">
    <property type="entry name" value="RESPONSE_REGULATORY"/>
    <property type="match status" value="1"/>
</dbReference>
<dbReference type="Pfam" id="PF02954">
    <property type="entry name" value="HTH_8"/>
    <property type="match status" value="1"/>
</dbReference>
<evidence type="ECO:0000313" key="9">
    <source>
        <dbReference type="EMBL" id="MEC4721943.1"/>
    </source>
</evidence>
<dbReference type="Gene3D" id="1.10.8.60">
    <property type="match status" value="1"/>
</dbReference>
<dbReference type="InterPro" id="IPR002078">
    <property type="entry name" value="Sigma_54_int"/>
</dbReference>
<dbReference type="PROSITE" id="PS00676">
    <property type="entry name" value="SIGMA54_INTERACT_2"/>
    <property type="match status" value="1"/>
</dbReference>
<keyword evidence="3" id="KW-0805">Transcription regulation</keyword>
<dbReference type="Gene3D" id="3.40.50.300">
    <property type="entry name" value="P-loop containing nucleotide triphosphate hydrolases"/>
    <property type="match status" value="1"/>
</dbReference>
<dbReference type="SUPFAM" id="SSF52172">
    <property type="entry name" value="CheY-like"/>
    <property type="match status" value="1"/>
</dbReference>
<dbReference type="InterPro" id="IPR001789">
    <property type="entry name" value="Sig_transdc_resp-reg_receiver"/>
</dbReference>
<dbReference type="PROSITE" id="PS50045">
    <property type="entry name" value="SIGMA54_INTERACT_4"/>
    <property type="match status" value="1"/>
</dbReference>
<dbReference type="Gene3D" id="3.40.50.2300">
    <property type="match status" value="1"/>
</dbReference>
<evidence type="ECO:0000256" key="5">
    <source>
        <dbReference type="ARBA" id="ARBA00023163"/>
    </source>
</evidence>
<name>A0ABU6JE61_9BURK</name>
<evidence type="ECO:0000256" key="6">
    <source>
        <dbReference type="PROSITE-ProRule" id="PRU00169"/>
    </source>
</evidence>
<dbReference type="InterPro" id="IPR009057">
    <property type="entry name" value="Homeodomain-like_sf"/>
</dbReference>
<dbReference type="InterPro" id="IPR027417">
    <property type="entry name" value="P-loop_NTPase"/>
</dbReference>
<organism evidence="9 10">
    <name type="scientific">Noviherbaspirillum album</name>
    <dbReference type="NCBI Taxonomy" id="3080276"/>
    <lineage>
        <taxon>Bacteria</taxon>
        <taxon>Pseudomonadati</taxon>
        <taxon>Pseudomonadota</taxon>
        <taxon>Betaproteobacteria</taxon>
        <taxon>Burkholderiales</taxon>
        <taxon>Oxalobacteraceae</taxon>
        <taxon>Noviherbaspirillum</taxon>
    </lineage>
</organism>
<dbReference type="CDD" id="cd17549">
    <property type="entry name" value="REC_DctD-like"/>
    <property type="match status" value="1"/>
</dbReference>
<dbReference type="Pfam" id="PF00158">
    <property type="entry name" value="Sigma54_activat"/>
    <property type="match status" value="1"/>
</dbReference>
<dbReference type="PANTHER" id="PTHR32071">
    <property type="entry name" value="TRANSCRIPTIONAL REGULATORY PROTEIN"/>
    <property type="match status" value="1"/>
</dbReference>
<feature type="domain" description="Response regulatory" evidence="8">
    <location>
        <begin position="6"/>
        <end position="120"/>
    </location>
</feature>
<dbReference type="InterPro" id="IPR025944">
    <property type="entry name" value="Sigma_54_int_dom_CS"/>
</dbReference>
<keyword evidence="6" id="KW-0597">Phosphoprotein</keyword>
<dbReference type="RefSeq" id="WP_326508623.1">
    <property type="nucleotide sequence ID" value="NZ_JAWIIV010000023.1"/>
</dbReference>
<dbReference type="Pfam" id="PF00072">
    <property type="entry name" value="Response_reg"/>
    <property type="match status" value="1"/>
</dbReference>